<dbReference type="AlphaFoldDB" id="A0A4R3LR39"/>
<accession>A0A4R3LR39</accession>
<dbReference type="EMBL" id="SMAJ01000016">
    <property type="protein sequence ID" value="TCT03044.1"/>
    <property type="molecule type" value="Genomic_DNA"/>
</dbReference>
<dbReference type="Gene3D" id="2.30.110.10">
    <property type="entry name" value="Electron Transport, Fmn-binding Protein, Chain A"/>
    <property type="match status" value="2"/>
</dbReference>
<dbReference type="InterPro" id="IPR012349">
    <property type="entry name" value="Split_barrel_FMN-bd"/>
</dbReference>
<protein>
    <submittedName>
        <fullName evidence="1">Putative pyridoxine 5'-phosphate oxidase superfamily flavin-nucleotide-binding protein</fullName>
    </submittedName>
</protein>
<name>A0A4R3LR39_9BURK</name>
<dbReference type="PANTHER" id="PTHR42815:SF2">
    <property type="entry name" value="FAD-BINDING, PUTATIVE (AFU_ORTHOLOGUE AFUA_6G07600)-RELATED"/>
    <property type="match status" value="1"/>
</dbReference>
<dbReference type="OrthoDB" id="9796486at2"/>
<dbReference type="Proteomes" id="UP000295525">
    <property type="component" value="Unassembled WGS sequence"/>
</dbReference>
<dbReference type="SUPFAM" id="SSF50475">
    <property type="entry name" value="FMN-binding split barrel"/>
    <property type="match status" value="1"/>
</dbReference>
<sequence length="320" mass="35164">MIPGWTLPESPFHTGELAAQDRLGVRAALDARVRRAGIRDYMPDQHRAFFSELPFLLIGSLDEDGQPWATIRVGQPGFITSSDAHTLHMAGRALPNDPSGALRPGDFVGALGIQFDTRRRNRVNGTITAADDQRVTLAVSQSFGNCNKYIQRRIPELIEGGDAASSAVPDANRLSDADRRLISRADTFFIASANLDPGARAARGADVSHKGGRPGFVRIDDTQTLTIPDFTGNSFFNTIGNLTCNPRAGLLFIDFDSGDLLYLAARAEIVWDDPDIAAFTGAQRLLRFHLKTVRRRIKALPIRWTPPQYAHELAYTGVWI</sequence>
<gene>
    <name evidence="1" type="ORF">EDC26_11611</name>
</gene>
<comment type="caution">
    <text evidence="1">The sequence shown here is derived from an EMBL/GenBank/DDBJ whole genome shotgun (WGS) entry which is preliminary data.</text>
</comment>
<keyword evidence="2" id="KW-1185">Reference proteome</keyword>
<dbReference type="PANTHER" id="PTHR42815">
    <property type="entry name" value="FAD-BINDING, PUTATIVE (AFU_ORTHOLOGUE AFUA_6G07600)-RELATED"/>
    <property type="match status" value="1"/>
</dbReference>
<proteinExistence type="predicted"/>
<evidence type="ECO:0000313" key="1">
    <source>
        <dbReference type="EMBL" id="TCT03044.1"/>
    </source>
</evidence>
<reference evidence="1 2" key="1">
    <citation type="submission" date="2019-03" db="EMBL/GenBank/DDBJ databases">
        <title>Genomic Encyclopedia of Type Strains, Phase IV (KMG-IV): sequencing the most valuable type-strain genomes for metagenomic binning, comparative biology and taxonomic classification.</title>
        <authorList>
            <person name="Goeker M."/>
        </authorList>
    </citation>
    <scope>NUCLEOTIDE SEQUENCE [LARGE SCALE GENOMIC DNA]</scope>
    <source>
        <strain evidence="1 2">DSM 24591</strain>
    </source>
</reference>
<evidence type="ECO:0000313" key="2">
    <source>
        <dbReference type="Proteomes" id="UP000295525"/>
    </source>
</evidence>
<organism evidence="1 2">
    <name type="scientific">Paralcaligenes ureilyticus</name>
    <dbReference type="NCBI Taxonomy" id="627131"/>
    <lineage>
        <taxon>Bacteria</taxon>
        <taxon>Pseudomonadati</taxon>
        <taxon>Pseudomonadota</taxon>
        <taxon>Betaproteobacteria</taxon>
        <taxon>Burkholderiales</taxon>
        <taxon>Alcaligenaceae</taxon>
        <taxon>Paralcaligenes</taxon>
    </lineage>
</organism>